<keyword evidence="1" id="KW-0812">Transmembrane</keyword>
<keyword evidence="1" id="KW-0472">Membrane</keyword>
<evidence type="ECO:0000256" key="1">
    <source>
        <dbReference type="SAM" id="Phobius"/>
    </source>
</evidence>
<reference evidence="2" key="1">
    <citation type="journal article" date="2021" name="Proc. Natl. Acad. Sci. U.S.A.">
        <title>A Catalog of Tens of Thousands of Viruses from Human Metagenomes Reveals Hidden Associations with Chronic Diseases.</title>
        <authorList>
            <person name="Tisza M.J."/>
            <person name="Buck C.B."/>
        </authorList>
    </citation>
    <scope>NUCLEOTIDE SEQUENCE</scope>
    <source>
        <strain evidence="2">Ctt0c4</strain>
    </source>
</reference>
<feature type="transmembrane region" description="Helical" evidence="1">
    <location>
        <begin position="40"/>
        <end position="58"/>
    </location>
</feature>
<protein>
    <submittedName>
        <fullName evidence="2">Uncharacterized protein</fullName>
    </submittedName>
</protein>
<keyword evidence="1" id="KW-1133">Transmembrane helix</keyword>
<dbReference type="EMBL" id="BK016188">
    <property type="protein sequence ID" value="DAG01162.1"/>
    <property type="molecule type" value="Genomic_DNA"/>
</dbReference>
<accession>A0A8S5V329</accession>
<proteinExistence type="predicted"/>
<sequence length="107" mass="12488">MTMEKEEIRIEFTKKLLDMGFVKAGDFALTKRMDSRRMTIYFRGIGIFVEFSSVFNVVSSMCVPYEHTKGDFNMFLIIVRYSLKAVAIKGYSEEMENSLKNLLPYNE</sequence>
<organism evidence="2">
    <name type="scientific">Siphoviridae sp. ctt0c4</name>
    <dbReference type="NCBI Taxonomy" id="2825702"/>
    <lineage>
        <taxon>Viruses</taxon>
        <taxon>Duplodnaviria</taxon>
        <taxon>Heunggongvirae</taxon>
        <taxon>Uroviricota</taxon>
        <taxon>Caudoviricetes</taxon>
    </lineage>
</organism>
<name>A0A8S5V329_9CAUD</name>
<evidence type="ECO:0000313" key="2">
    <source>
        <dbReference type="EMBL" id="DAG01162.1"/>
    </source>
</evidence>